<name>A0AAN6N278_9PEZI</name>
<evidence type="ECO:0000313" key="3">
    <source>
        <dbReference type="Proteomes" id="UP001303473"/>
    </source>
</evidence>
<proteinExistence type="predicted"/>
<sequence>MDLRYDDPMMDESAPLIPAISASASDVGLFTIPLQRPPPQPTFSHAPPPGEIVTSPVVSAETTGCSSSPRPQSSDPFFNNSSEEEEDAVHISPPSSFYNSPDLNNTIEEDGGGKLTLALLSSPHPAPHDFVSPAQLHIHPPPPPPPDQVVHLQQQFFHNDTPEGSEEQDDDDLEDRVSQLRATPDSAYDRARSMELHRSEWKRVVYRFPVKGKAHWVVDADLTESSHARLSDVARRSAEGFESSGEYELANIYRVLCKVHRRLMEEMRAERCSYDI</sequence>
<dbReference type="Proteomes" id="UP001303473">
    <property type="component" value="Unassembled WGS sequence"/>
</dbReference>
<keyword evidence="3" id="KW-1185">Reference proteome</keyword>
<reference evidence="3" key="1">
    <citation type="journal article" date="2023" name="Mol. Phylogenet. Evol.">
        <title>Genome-scale phylogeny and comparative genomics of the fungal order Sordariales.</title>
        <authorList>
            <person name="Hensen N."/>
            <person name="Bonometti L."/>
            <person name="Westerberg I."/>
            <person name="Brannstrom I.O."/>
            <person name="Guillou S."/>
            <person name="Cros-Aarteil S."/>
            <person name="Calhoun S."/>
            <person name="Haridas S."/>
            <person name="Kuo A."/>
            <person name="Mondo S."/>
            <person name="Pangilinan J."/>
            <person name="Riley R."/>
            <person name="LaButti K."/>
            <person name="Andreopoulos B."/>
            <person name="Lipzen A."/>
            <person name="Chen C."/>
            <person name="Yan M."/>
            <person name="Daum C."/>
            <person name="Ng V."/>
            <person name="Clum A."/>
            <person name="Steindorff A."/>
            <person name="Ohm R.A."/>
            <person name="Martin F."/>
            <person name="Silar P."/>
            <person name="Natvig D.O."/>
            <person name="Lalanne C."/>
            <person name="Gautier V."/>
            <person name="Ament-Velasquez S.L."/>
            <person name="Kruys A."/>
            <person name="Hutchinson M.I."/>
            <person name="Powell A.J."/>
            <person name="Barry K."/>
            <person name="Miller A.N."/>
            <person name="Grigoriev I.V."/>
            <person name="Debuchy R."/>
            <person name="Gladieux P."/>
            <person name="Hiltunen Thoren M."/>
            <person name="Johannesson H."/>
        </authorList>
    </citation>
    <scope>NUCLEOTIDE SEQUENCE [LARGE SCALE GENOMIC DNA]</scope>
    <source>
        <strain evidence="3">CBS 340.73</strain>
    </source>
</reference>
<feature type="region of interest" description="Disordered" evidence="1">
    <location>
        <begin position="33"/>
        <end position="110"/>
    </location>
</feature>
<feature type="compositionally biased region" description="Pro residues" evidence="1">
    <location>
        <begin position="35"/>
        <end position="50"/>
    </location>
</feature>
<dbReference type="EMBL" id="MU853844">
    <property type="protein sequence ID" value="KAK3937825.1"/>
    <property type="molecule type" value="Genomic_DNA"/>
</dbReference>
<comment type="caution">
    <text evidence="2">The sequence shown here is derived from an EMBL/GenBank/DDBJ whole genome shotgun (WGS) entry which is preliminary data.</text>
</comment>
<accession>A0AAN6N278</accession>
<protein>
    <submittedName>
        <fullName evidence="2">Uncharacterized protein</fullName>
    </submittedName>
</protein>
<evidence type="ECO:0000256" key="1">
    <source>
        <dbReference type="SAM" id="MobiDB-lite"/>
    </source>
</evidence>
<feature type="compositionally biased region" description="Polar residues" evidence="1">
    <location>
        <begin position="56"/>
        <end position="81"/>
    </location>
</feature>
<feature type="region of interest" description="Disordered" evidence="1">
    <location>
        <begin position="126"/>
        <end position="185"/>
    </location>
</feature>
<organism evidence="2 3">
    <name type="scientific">Diplogelasinospora grovesii</name>
    <dbReference type="NCBI Taxonomy" id="303347"/>
    <lineage>
        <taxon>Eukaryota</taxon>
        <taxon>Fungi</taxon>
        <taxon>Dikarya</taxon>
        <taxon>Ascomycota</taxon>
        <taxon>Pezizomycotina</taxon>
        <taxon>Sordariomycetes</taxon>
        <taxon>Sordariomycetidae</taxon>
        <taxon>Sordariales</taxon>
        <taxon>Diplogelasinosporaceae</taxon>
        <taxon>Diplogelasinospora</taxon>
    </lineage>
</organism>
<evidence type="ECO:0000313" key="2">
    <source>
        <dbReference type="EMBL" id="KAK3937825.1"/>
    </source>
</evidence>
<feature type="compositionally biased region" description="Polar residues" evidence="1">
    <location>
        <begin position="93"/>
        <end position="106"/>
    </location>
</feature>
<feature type="compositionally biased region" description="Acidic residues" evidence="1">
    <location>
        <begin position="163"/>
        <end position="174"/>
    </location>
</feature>
<gene>
    <name evidence="2" type="ORF">QBC46DRAFT_356337</name>
</gene>
<dbReference type="AlphaFoldDB" id="A0AAN6N278"/>